<organism evidence="1">
    <name type="scientific">Homo sapiens</name>
    <name type="common">Human</name>
    <dbReference type="NCBI Taxonomy" id="9606"/>
    <lineage>
        <taxon>Eukaryota</taxon>
        <taxon>Metazoa</taxon>
        <taxon>Chordata</taxon>
        <taxon>Craniata</taxon>
        <taxon>Vertebrata</taxon>
        <taxon>Euteleostomi</taxon>
        <taxon>Mammalia</taxon>
        <taxon>Eutheria</taxon>
        <taxon>Euarchontoglires</taxon>
        <taxon>Primates</taxon>
        <taxon>Haplorrhini</taxon>
        <taxon>Catarrhini</taxon>
        <taxon>Hominidae</taxon>
        <taxon>Homo</taxon>
    </lineage>
</organism>
<name>Q6PN87_HUMAN</name>
<accession>Q6PN87</accession>
<dbReference type="AlphaFoldDB" id="Q6PN87"/>
<reference evidence="1" key="1">
    <citation type="journal article" date="2006" name="Cell Res.">
        <title>Identification of key genes responsible for cytokine-induced erythroid and myeloid differentiation and switching of hematopoietic stem cells by RAGE.</title>
        <authorList>
            <person name="Chen L."/>
            <person name="Zhang H."/>
            <person name="Shi Y."/>
            <person name="Chin K.L."/>
            <person name="Tang D.C."/>
            <person name="Rodgers G.P."/>
        </authorList>
    </citation>
    <scope>NUCLEOTIDE SEQUENCE</scope>
    <source>
        <tissue evidence="1">Bone marrow</tissue>
    </source>
</reference>
<feature type="non-terminal residue" evidence="1">
    <location>
        <position position="1"/>
    </location>
</feature>
<evidence type="ECO:0000313" key="1">
    <source>
        <dbReference type="EMBL" id="AAT01627.1"/>
    </source>
</evidence>
<dbReference type="EMBL" id="AY591763">
    <property type="protein sequence ID" value="AAT01627.1"/>
    <property type="molecule type" value="mRNA"/>
</dbReference>
<proteinExistence type="evidence at transcript level"/>
<protein>
    <submittedName>
        <fullName evidence="1">Hematopoietic stem/progenitor cell induced protein 3</fullName>
    </submittedName>
</protein>
<sequence length="34" mass="3642">GDASISSVEFLVADTALFQSHSFSTHASRQRSCV</sequence>